<gene>
    <name evidence="8" type="ORF">KK1_005278</name>
</gene>
<evidence type="ECO:0000256" key="1">
    <source>
        <dbReference type="ARBA" id="ARBA00004123"/>
    </source>
</evidence>
<evidence type="ECO:0000313" key="8">
    <source>
        <dbReference type="EMBL" id="KYP72680.1"/>
    </source>
</evidence>
<dbReference type="Pfam" id="PF03106">
    <property type="entry name" value="WRKY"/>
    <property type="match status" value="2"/>
</dbReference>
<sequence>MISEKERVIMEELVKGQEAATQLKGLLENPIGSEDSLSLSPEELLENVLSSFSQAISIINVSSFQPPPPPPAPHVLGSTSYSMSEDCSVNWNRSEQGQSDERDSHSIRKGKGAPTRTEFSNTTDDGYVWRKYGEKPFPNSKFIRCYHLTSGSRIVLVSAPRWAPKCSCLETLLLLFLLLDLLSLRCRPDTVFKGWGGYLQRHSDAQLNTHSVCSSVEGVFGMFIDRRGIRPSPWTEGSYFRCTYGYGHDQRCMATKQVQQCEENPDMYEITYIGNHTCNANLPTRNDERLHEGSDHEMQNRENDSLYSQFRGKQKIIDSESSWSLLTSSSDRNTDTTLSNSHDYSGPS</sequence>
<organism evidence="8 9">
    <name type="scientific">Cajanus cajan</name>
    <name type="common">Pigeon pea</name>
    <name type="synonym">Cajanus indicus</name>
    <dbReference type="NCBI Taxonomy" id="3821"/>
    <lineage>
        <taxon>Eukaryota</taxon>
        <taxon>Viridiplantae</taxon>
        <taxon>Streptophyta</taxon>
        <taxon>Embryophyta</taxon>
        <taxon>Tracheophyta</taxon>
        <taxon>Spermatophyta</taxon>
        <taxon>Magnoliopsida</taxon>
        <taxon>eudicotyledons</taxon>
        <taxon>Gunneridae</taxon>
        <taxon>Pentapetalae</taxon>
        <taxon>rosids</taxon>
        <taxon>fabids</taxon>
        <taxon>Fabales</taxon>
        <taxon>Fabaceae</taxon>
        <taxon>Papilionoideae</taxon>
        <taxon>50 kb inversion clade</taxon>
        <taxon>NPAAA clade</taxon>
        <taxon>indigoferoid/millettioid clade</taxon>
        <taxon>Phaseoleae</taxon>
        <taxon>Cajanus</taxon>
    </lineage>
</organism>
<feature type="domain" description="WRKY" evidence="7">
    <location>
        <begin position="118"/>
        <end position="147"/>
    </location>
</feature>
<dbReference type="PROSITE" id="PS50811">
    <property type="entry name" value="WRKY"/>
    <property type="match status" value="2"/>
</dbReference>
<dbReference type="InterPro" id="IPR003657">
    <property type="entry name" value="WRKY_dom"/>
</dbReference>
<dbReference type="GO" id="GO:0003700">
    <property type="term" value="F:DNA-binding transcription factor activity"/>
    <property type="evidence" value="ECO:0007669"/>
    <property type="project" value="InterPro"/>
</dbReference>
<protein>
    <submittedName>
        <fullName evidence="8">WRKY transcription factor 70</fullName>
    </submittedName>
</protein>
<keyword evidence="4" id="KW-0804">Transcription</keyword>
<dbReference type="GO" id="GO:0043565">
    <property type="term" value="F:sequence-specific DNA binding"/>
    <property type="evidence" value="ECO:0007669"/>
    <property type="project" value="InterPro"/>
</dbReference>
<evidence type="ECO:0000259" key="7">
    <source>
        <dbReference type="PROSITE" id="PS50811"/>
    </source>
</evidence>
<dbReference type="SUPFAM" id="SSF118290">
    <property type="entry name" value="WRKY DNA-binding domain"/>
    <property type="match status" value="2"/>
</dbReference>
<dbReference type="Gene3D" id="2.20.25.80">
    <property type="entry name" value="WRKY domain"/>
    <property type="match status" value="2"/>
</dbReference>
<reference evidence="8 9" key="1">
    <citation type="journal article" date="2012" name="Nat. Biotechnol.">
        <title>Draft genome sequence of pigeonpea (Cajanus cajan), an orphan legume crop of resource-poor farmers.</title>
        <authorList>
            <person name="Varshney R.K."/>
            <person name="Chen W."/>
            <person name="Li Y."/>
            <person name="Bharti A.K."/>
            <person name="Saxena R.K."/>
            <person name="Schlueter J.A."/>
            <person name="Donoghue M.T."/>
            <person name="Azam S."/>
            <person name="Fan G."/>
            <person name="Whaley A.M."/>
            <person name="Farmer A.D."/>
            <person name="Sheridan J."/>
            <person name="Iwata A."/>
            <person name="Tuteja R."/>
            <person name="Penmetsa R.V."/>
            <person name="Wu W."/>
            <person name="Upadhyaya H.D."/>
            <person name="Yang S.P."/>
            <person name="Shah T."/>
            <person name="Saxena K.B."/>
            <person name="Michael T."/>
            <person name="McCombie W.R."/>
            <person name="Yang B."/>
            <person name="Zhang G."/>
            <person name="Yang H."/>
            <person name="Wang J."/>
            <person name="Spillane C."/>
            <person name="Cook D.R."/>
            <person name="May G.D."/>
            <person name="Xu X."/>
            <person name="Jackson S.A."/>
        </authorList>
    </citation>
    <scope>NUCLEOTIDE SEQUENCE [LARGE SCALE GENOMIC DNA]</scope>
    <source>
        <strain evidence="9">cv. Asha</strain>
    </source>
</reference>
<keyword evidence="5" id="KW-0539">Nucleus</keyword>
<feature type="region of interest" description="Disordered" evidence="6">
    <location>
        <begin position="284"/>
        <end position="303"/>
    </location>
</feature>
<dbReference type="EMBL" id="CM003604">
    <property type="protein sequence ID" value="KYP72680.1"/>
    <property type="molecule type" value="Genomic_DNA"/>
</dbReference>
<name>A0A151U066_CAJCA</name>
<evidence type="ECO:0000256" key="5">
    <source>
        <dbReference type="ARBA" id="ARBA00023242"/>
    </source>
</evidence>
<evidence type="ECO:0000256" key="6">
    <source>
        <dbReference type="SAM" id="MobiDB-lite"/>
    </source>
</evidence>
<dbReference type="Proteomes" id="UP000075243">
    <property type="component" value="Chromosome 2"/>
</dbReference>
<feature type="region of interest" description="Disordered" evidence="6">
    <location>
        <begin position="92"/>
        <end position="119"/>
    </location>
</feature>
<evidence type="ECO:0000256" key="3">
    <source>
        <dbReference type="ARBA" id="ARBA00023125"/>
    </source>
</evidence>
<feature type="compositionally biased region" description="Low complexity" evidence="6">
    <location>
        <begin position="321"/>
        <end position="330"/>
    </location>
</feature>
<evidence type="ECO:0000256" key="4">
    <source>
        <dbReference type="ARBA" id="ARBA00023163"/>
    </source>
</evidence>
<evidence type="ECO:0000313" key="9">
    <source>
        <dbReference type="Proteomes" id="UP000075243"/>
    </source>
</evidence>
<proteinExistence type="predicted"/>
<feature type="region of interest" description="Disordered" evidence="6">
    <location>
        <begin position="321"/>
        <end position="348"/>
    </location>
</feature>
<feature type="compositionally biased region" description="Polar residues" evidence="6">
    <location>
        <begin position="335"/>
        <end position="348"/>
    </location>
</feature>
<comment type="subcellular location">
    <subcellularLocation>
        <location evidence="1">Nucleus</location>
    </subcellularLocation>
</comment>
<keyword evidence="2" id="KW-0805">Transcription regulation</keyword>
<feature type="compositionally biased region" description="Basic and acidic residues" evidence="6">
    <location>
        <begin position="285"/>
        <end position="303"/>
    </location>
</feature>
<dbReference type="InterPro" id="IPR044810">
    <property type="entry name" value="WRKY_plant"/>
</dbReference>
<dbReference type="AlphaFoldDB" id="A0A151U066"/>
<dbReference type="InterPro" id="IPR036576">
    <property type="entry name" value="WRKY_dom_sf"/>
</dbReference>
<dbReference type="SMART" id="SM00774">
    <property type="entry name" value="WRKY"/>
    <property type="match status" value="1"/>
</dbReference>
<keyword evidence="3" id="KW-0238">DNA-binding</keyword>
<feature type="domain" description="WRKY" evidence="7">
    <location>
        <begin position="238"/>
        <end position="281"/>
    </location>
</feature>
<dbReference type="PANTHER" id="PTHR31282">
    <property type="entry name" value="WRKY TRANSCRIPTION FACTOR 21-RELATED"/>
    <property type="match status" value="1"/>
</dbReference>
<evidence type="ECO:0000256" key="2">
    <source>
        <dbReference type="ARBA" id="ARBA00023015"/>
    </source>
</evidence>
<dbReference type="Gramene" id="C.cajan_05149.t">
    <property type="protein sequence ID" value="C.cajan_05149.t"/>
    <property type="gene ID" value="C.cajan_05149"/>
</dbReference>
<accession>A0A151U066</accession>
<dbReference type="GO" id="GO:0005634">
    <property type="term" value="C:nucleus"/>
    <property type="evidence" value="ECO:0007669"/>
    <property type="project" value="UniProtKB-SubCell"/>
</dbReference>
<keyword evidence="9" id="KW-1185">Reference proteome</keyword>